<dbReference type="AlphaFoldDB" id="A0A367V9P4"/>
<evidence type="ECO:0000313" key="1">
    <source>
        <dbReference type="EMBL" id="RCK21092.1"/>
    </source>
</evidence>
<proteinExistence type="predicted"/>
<comment type="caution">
    <text evidence="1">The sequence shown here is derived from an EMBL/GenBank/DDBJ whole genome shotgun (WGS) entry which is preliminary data.</text>
</comment>
<accession>A0A367V9P4</accession>
<dbReference type="Proteomes" id="UP000253061">
    <property type="component" value="Unassembled WGS sequence"/>
</dbReference>
<reference evidence="1 2" key="1">
    <citation type="submission" date="2014-07" db="EMBL/GenBank/DDBJ databases">
        <title>Draft genome sequence of Thalassospira profundimaris R8-17.</title>
        <authorList>
            <person name="Lai Q."/>
            <person name="Shao Z."/>
        </authorList>
    </citation>
    <scope>NUCLEOTIDE SEQUENCE [LARGE SCALE GENOMIC DNA]</scope>
    <source>
        <strain evidence="1 2">R8-17</strain>
    </source>
</reference>
<protein>
    <submittedName>
        <fullName evidence="1">Uncharacterized protein</fullName>
    </submittedName>
</protein>
<sequence>MDQKNQRTPIGIEGLVNWAFEEQKAALMAGRDRGIGAILSQLQRTTVSYGERVGGGSAFSGGYDMHDDAAIVYGAWLEVRAASPEGACLIRSYGEAGYRPDWVVDGVLRFVADVDPVTGKPKPARDQHRNLVKESCRIKRVGKLPEIVRVARGEYRVWWAALHFLQQLVLDVEAAQGGLARWKLTTEMPPKDPWVISGYGNGLAYQKVA</sequence>
<dbReference type="RefSeq" id="WP_062954028.1">
    <property type="nucleotide sequence ID" value="NZ_JPWB01000006.1"/>
</dbReference>
<evidence type="ECO:0000313" key="2">
    <source>
        <dbReference type="Proteomes" id="UP000253061"/>
    </source>
</evidence>
<name>A0A367V9P4_9PROT</name>
<dbReference type="EMBL" id="JPWB01000006">
    <property type="protein sequence ID" value="RCK21092.1"/>
    <property type="molecule type" value="Genomic_DNA"/>
</dbReference>
<organism evidence="1 2">
    <name type="scientific">Thalassospira profundimaris</name>
    <dbReference type="NCBI Taxonomy" id="502049"/>
    <lineage>
        <taxon>Bacteria</taxon>
        <taxon>Pseudomonadati</taxon>
        <taxon>Pseudomonadota</taxon>
        <taxon>Alphaproteobacteria</taxon>
        <taxon>Rhodospirillales</taxon>
        <taxon>Thalassospiraceae</taxon>
        <taxon>Thalassospira</taxon>
    </lineage>
</organism>
<gene>
    <name evidence="1" type="ORF">TH6_15130</name>
</gene>